<dbReference type="EMBL" id="VBPA01000320">
    <property type="protein sequence ID" value="TMQ69249.1"/>
    <property type="molecule type" value="Genomic_DNA"/>
</dbReference>
<dbReference type="GO" id="GO:0071111">
    <property type="term" value="F:cyclic-guanylate-specific phosphodiesterase activity"/>
    <property type="evidence" value="ECO:0007669"/>
    <property type="project" value="InterPro"/>
</dbReference>
<evidence type="ECO:0000313" key="3">
    <source>
        <dbReference type="EMBL" id="TMQ69249.1"/>
    </source>
</evidence>
<comment type="caution">
    <text evidence="3">The sequence shown here is derived from an EMBL/GenBank/DDBJ whole genome shotgun (WGS) entry which is preliminary data.</text>
</comment>
<organism evidence="3 4">
    <name type="scientific">Eiseniibacteriota bacterium</name>
    <dbReference type="NCBI Taxonomy" id="2212470"/>
    <lineage>
        <taxon>Bacteria</taxon>
        <taxon>Candidatus Eiseniibacteriota</taxon>
    </lineage>
</organism>
<dbReference type="SMART" id="SM00052">
    <property type="entry name" value="EAL"/>
    <property type="match status" value="1"/>
</dbReference>
<dbReference type="SUPFAM" id="SSF141868">
    <property type="entry name" value="EAL domain-like"/>
    <property type="match status" value="1"/>
</dbReference>
<gene>
    <name evidence="3" type="ORF">E6K80_12335</name>
</gene>
<accession>A0A538U0D9</accession>
<dbReference type="InterPro" id="IPR001633">
    <property type="entry name" value="EAL_dom"/>
</dbReference>
<dbReference type="InterPro" id="IPR035919">
    <property type="entry name" value="EAL_sf"/>
</dbReference>
<dbReference type="InterPro" id="IPR050706">
    <property type="entry name" value="Cyclic-di-GMP_PDE-like"/>
</dbReference>
<dbReference type="InterPro" id="IPR000160">
    <property type="entry name" value="GGDEF_dom"/>
</dbReference>
<name>A0A538U0D9_UNCEI</name>
<proteinExistence type="predicted"/>
<feature type="non-terminal residue" evidence="3">
    <location>
        <position position="262"/>
    </location>
</feature>
<feature type="domain" description="GGDEF" evidence="2">
    <location>
        <begin position="1"/>
        <end position="38"/>
    </location>
</feature>
<evidence type="ECO:0000313" key="4">
    <source>
        <dbReference type="Proteomes" id="UP000319836"/>
    </source>
</evidence>
<feature type="domain" description="EAL" evidence="1">
    <location>
        <begin position="47"/>
        <end position="262"/>
    </location>
</feature>
<evidence type="ECO:0000259" key="1">
    <source>
        <dbReference type="PROSITE" id="PS50883"/>
    </source>
</evidence>
<dbReference type="InterPro" id="IPR043128">
    <property type="entry name" value="Rev_trsase/Diguanyl_cyclase"/>
</dbReference>
<dbReference type="PROSITE" id="PS50887">
    <property type="entry name" value="GGDEF"/>
    <property type="match status" value="1"/>
</dbReference>
<dbReference type="Proteomes" id="UP000319836">
    <property type="component" value="Unassembled WGS sequence"/>
</dbReference>
<sequence length="262" mass="28600">MAAGGAGPGRADEMLRNADVAMYIAKADGKNRYAAFEPTMHAALVDRHALSAELSKSVGRGELLVYYQPIVRLDGGGLYGVEALVRWRHPTRGILGPDEFIPLAQESGTILALGRWVLFESCREAAAWRRERGIDRFVLSVNLSAAQLQQVDFVVDLEAILAETGFPARDLVLELTETAMFHDTQTTIARLESLRALGIRIAIDDFGTGYSSLGYLRRFQVDILKIAKEFIGSADGGSDDWAFARAMVALGQTLDLRVIAEG</sequence>
<evidence type="ECO:0000259" key="2">
    <source>
        <dbReference type="PROSITE" id="PS50887"/>
    </source>
</evidence>
<dbReference type="Pfam" id="PF00563">
    <property type="entry name" value="EAL"/>
    <property type="match status" value="1"/>
</dbReference>
<dbReference type="CDD" id="cd01948">
    <property type="entry name" value="EAL"/>
    <property type="match status" value="1"/>
</dbReference>
<dbReference type="AlphaFoldDB" id="A0A538U0D9"/>
<dbReference type="PANTHER" id="PTHR33121:SF70">
    <property type="entry name" value="SIGNALING PROTEIN YKOW"/>
    <property type="match status" value="1"/>
</dbReference>
<reference evidence="3 4" key="1">
    <citation type="journal article" date="2019" name="Nat. Microbiol.">
        <title>Mediterranean grassland soil C-N compound turnover is dependent on rainfall and depth, and is mediated by genomically divergent microorganisms.</title>
        <authorList>
            <person name="Diamond S."/>
            <person name="Andeer P.F."/>
            <person name="Li Z."/>
            <person name="Crits-Christoph A."/>
            <person name="Burstein D."/>
            <person name="Anantharaman K."/>
            <person name="Lane K.R."/>
            <person name="Thomas B.C."/>
            <person name="Pan C."/>
            <person name="Northen T.R."/>
            <person name="Banfield J.F."/>
        </authorList>
    </citation>
    <scope>NUCLEOTIDE SEQUENCE [LARGE SCALE GENOMIC DNA]</scope>
    <source>
        <strain evidence="3">WS_10</strain>
    </source>
</reference>
<dbReference type="PROSITE" id="PS50883">
    <property type="entry name" value="EAL"/>
    <property type="match status" value="1"/>
</dbReference>
<dbReference type="Gene3D" id="3.20.20.450">
    <property type="entry name" value="EAL domain"/>
    <property type="match status" value="1"/>
</dbReference>
<dbReference type="Gene3D" id="3.30.70.270">
    <property type="match status" value="1"/>
</dbReference>
<dbReference type="PANTHER" id="PTHR33121">
    <property type="entry name" value="CYCLIC DI-GMP PHOSPHODIESTERASE PDEF"/>
    <property type="match status" value="1"/>
</dbReference>
<protein>
    <submittedName>
        <fullName evidence="3">EAL domain-containing protein</fullName>
    </submittedName>
</protein>